<dbReference type="InterPro" id="IPR046956">
    <property type="entry name" value="RLP23-like"/>
</dbReference>
<evidence type="ECO:0000256" key="8">
    <source>
        <dbReference type="ARBA" id="ARBA00022737"/>
    </source>
</evidence>
<dbReference type="Gene3D" id="1.10.10.60">
    <property type="entry name" value="Homeodomain-like"/>
    <property type="match status" value="1"/>
</dbReference>
<feature type="domain" description="HTH myb-type" evidence="20">
    <location>
        <begin position="19"/>
        <end position="73"/>
    </location>
</feature>
<reference evidence="22" key="1">
    <citation type="journal article" date="2019" name="Curr. Biol.">
        <title>Genome Sequence of Striga asiatica Provides Insight into the Evolution of Plant Parasitism.</title>
        <authorList>
            <person name="Yoshida S."/>
            <person name="Kim S."/>
            <person name="Wafula E.K."/>
            <person name="Tanskanen J."/>
            <person name="Kim Y.M."/>
            <person name="Honaas L."/>
            <person name="Yang Z."/>
            <person name="Spallek T."/>
            <person name="Conn C.E."/>
            <person name="Ichihashi Y."/>
            <person name="Cheong K."/>
            <person name="Cui S."/>
            <person name="Der J.P."/>
            <person name="Gundlach H."/>
            <person name="Jiao Y."/>
            <person name="Hori C."/>
            <person name="Ishida J.K."/>
            <person name="Kasahara H."/>
            <person name="Kiba T."/>
            <person name="Kim M.S."/>
            <person name="Koo N."/>
            <person name="Laohavisit A."/>
            <person name="Lee Y.H."/>
            <person name="Lumba S."/>
            <person name="McCourt P."/>
            <person name="Mortimer J.C."/>
            <person name="Mutuku J.M."/>
            <person name="Nomura T."/>
            <person name="Sasaki-Sekimoto Y."/>
            <person name="Seto Y."/>
            <person name="Wang Y."/>
            <person name="Wakatake T."/>
            <person name="Sakakibara H."/>
            <person name="Demura T."/>
            <person name="Yamaguchi S."/>
            <person name="Yoneyama K."/>
            <person name="Manabe R.I."/>
            <person name="Nelson D.C."/>
            <person name="Schulman A.H."/>
            <person name="Timko M.P."/>
            <person name="dePamphilis C.W."/>
            <person name="Choi D."/>
            <person name="Shirasu K."/>
        </authorList>
    </citation>
    <scope>NUCLEOTIDE SEQUENCE [LARGE SCALE GENOMIC DNA]</scope>
    <source>
        <strain evidence="22">cv. UVA1</strain>
    </source>
</reference>
<dbReference type="FunFam" id="1.10.10.60:FF:000023">
    <property type="entry name" value="protein REVEILLE 6 isoform X1"/>
    <property type="match status" value="1"/>
</dbReference>
<dbReference type="SUPFAM" id="SSF52047">
    <property type="entry name" value="RNI-like"/>
    <property type="match status" value="1"/>
</dbReference>
<dbReference type="Pfam" id="PF13855">
    <property type="entry name" value="LRR_8"/>
    <property type="match status" value="4"/>
</dbReference>
<dbReference type="Proteomes" id="UP000325081">
    <property type="component" value="Unassembled WGS sequence"/>
</dbReference>
<evidence type="ECO:0000256" key="15">
    <source>
        <dbReference type="ARBA" id="ARBA00023242"/>
    </source>
</evidence>
<dbReference type="InterPro" id="IPR006447">
    <property type="entry name" value="Myb_dom_plants"/>
</dbReference>
<dbReference type="SMART" id="SM00365">
    <property type="entry name" value="LRR_SD22"/>
    <property type="match status" value="6"/>
</dbReference>
<dbReference type="PROSITE" id="PS51293">
    <property type="entry name" value="SANT"/>
    <property type="match status" value="1"/>
</dbReference>
<keyword evidence="6 17" id="KW-0812">Transmembrane</keyword>
<dbReference type="InterPro" id="IPR032675">
    <property type="entry name" value="LRR_dom_sf"/>
</dbReference>
<evidence type="ECO:0000256" key="14">
    <source>
        <dbReference type="ARBA" id="ARBA00023180"/>
    </source>
</evidence>
<dbReference type="SMART" id="SM00717">
    <property type="entry name" value="SANT"/>
    <property type="match status" value="1"/>
</dbReference>
<feature type="region of interest" description="Disordered" evidence="16">
    <location>
        <begin position="86"/>
        <end position="116"/>
    </location>
</feature>
<feature type="compositionally biased region" description="Pro residues" evidence="16">
    <location>
        <begin position="668"/>
        <end position="677"/>
    </location>
</feature>
<feature type="region of interest" description="Disordered" evidence="16">
    <location>
        <begin position="369"/>
        <end position="401"/>
    </location>
</feature>
<keyword evidence="5" id="KW-0433">Leucine-rich repeat</keyword>
<dbReference type="InterPro" id="IPR009057">
    <property type="entry name" value="Homeodomain-like_sf"/>
</dbReference>
<dbReference type="FunFam" id="3.80.10.10:FF:000129">
    <property type="entry name" value="Leucine-rich repeat receptor-like kinase"/>
    <property type="match status" value="1"/>
</dbReference>
<keyword evidence="21" id="KW-0675">Receptor</keyword>
<feature type="compositionally biased region" description="Polar residues" evidence="16">
    <location>
        <begin position="380"/>
        <end position="389"/>
    </location>
</feature>
<evidence type="ECO:0000259" key="20">
    <source>
        <dbReference type="PROSITE" id="PS51294"/>
    </source>
</evidence>
<dbReference type="GO" id="GO:0010468">
    <property type="term" value="P:regulation of gene expression"/>
    <property type="evidence" value="ECO:0007669"/>
    <property type="project" value="UniProtKB-ARBA"/>
</dbReference>
<dbReference type="Pfam" id="PF00249">
    <property type="entry name" value="Myb_DNA-binding"/>
    <property type="match status" value="1"/>
</dbReference>
<evidence type="ECO:0000259" key="19">
    <source>
        <dbReference type="PROSITE" id="PS51293"/>
    </source>
</evidence>
<feature type="domain" description="Myb-like" evidence="18">
    <location>
        <begin position="19"/>
        <end position="69"/>
    </location>
</feature>
<comment type="caution">
    <text evidence="21">The sequence shown here is derived from an EMBL/GenBank/DDBJ whole genome shotgun (WGS) entry which is preliminary data.</text>
</comment>
<dbReference type="PANTHER" id="PTHR48063:SF98">
    <property type="entry name" value="LRR RECEPTOR-LIKE SERINE_THREONINE-PROTEIN KINASE FLS2"/>
    <property type="match status" value="1"/>
</dbReference>
<dbReference type="OrthoDB" id="1600340at2759"/>
<protein>
    <submittedName>
        <fullName evidence="21">Receptor-like protein</fullName>
    </submittedName>
</protein>
<sequence>MDPYSSGEDLIIKTRKPYTITKQRERWTEEEHNRFLEALKLYGRAWQRIEEHIGTKTAVQIRSHAQKFFTKLEKEATVKGVPIGQALDIDIPPPRPKRKPSNPYPRKTGGGAPTLQVAVKNGNTQCSVSSSCHSKLTLTLTKELEEEPNDDEKLDNSNHEHRTVPCTFMQYGPFLKEASNHDGTSASQITVEAHGKSSDYKQPLFNVTNATSQDEKFVHCEKTAEHIEKSSASEMQASTKYPRHVPVHILDGSLDVPGPDTAPDTSSSNQPFSDFHPSIFIPIQNQDNYHHPSFMHLSSMFSSLIVSTLSQNPATYAAARFAATLWPFSNNVGLGQACTASASSIAAATVAAATSWWAAHGLLPPLLCTPFQTQPPPNNSPGKTENGPDNPNPKSPVVASTSESEAIGLFQVAGLSSPQRRDAGQLRECIGRHCVPFHRPSIPPSPPPPTTSRRRHDLDPLILPPCGPIAAANAAVTQCGGSRCGTLEIPFPFYIPNNSCAAAQPPISAAFSLSCLNSSALFLNVSGRNYKLLQFFPDGVLLDFPNATGGACRPYGDLERSFPFSGDEHLGVSTDNVLDLYDCEDSSLCKADCETTVAAAAALRVDAAATLPAATRFPTAALGGRARAYRFSPRNLGAGVFPRGLFCRGARPGGAGSSSSGLCRKTSPPAPPMPTSSVPPPLNLESGAGAVLGFPATGLLSGMVASNDGKEARGDDCRPNNHHRQKAVILAGSFLNRPFSLVFVPPNSKCRKSSVEQSCVECRGDNCALIFLTIFYLLKRPIRPDKHFVSNQTHSQKACLPGQLFTYCELEVATKGFADGQKIAESPRSTIYAGADVAKELGNVMRDCVDVGPTVGLEETFSNSSLLQMISISPRLRFTCARDGKETIRLMNDCMDSEDPTLPISYHRQYKLYVMEMNESKLSILASMFLVLLFFSLRPLYSISCPEIEKQSLLSFKQSLNGSSNVLSSWDAKFDCCTWKGVVCSNLSGRVLQLHLQGNYFDGKLNSSLLNLKHLKYLDLSQNNFEEGIPSFIGSLTSLEYLNLSFAGFYGKIPHCIGNLSNLHVLSLAVDLVSWLDVNSLEWLSGLPKLEHLNMNGVNLNKATNWAQQVINKLPSLVELHFRDCNLNLMAPLNDVNNISSCNLATLDLSSNQYYNSLSHAIIPPWIFQLTNLIYLDMSNNSFHGPIPTTSNTTKLQHIDLSYNNLNSSIPQWLCSCKHLQYLDLSSNELSGKISREIANLCNIQALSLSGNNLVGDIRDSFENMSDCFLGSLISLDLSENQISGHLPHQFGEFRSLQTLNLSYNSLSGVIPNQIVNLLSLQRLRLENNKLMGNLPERIGKLVNLTELYIRNNILTGNLPESIGKLVNLTELYIGNNMLEGVVTETHFANLSNLKSLRAFGNHLSLKVNPNWIPPFKLEALSLRSWDLGSRIPLWLETQKDSIFELDLSCTGIYGNVPSWLWSLSFEYLNLSHNQLDGNVLSISDRGHENNFFDLSSNRFSGPLPRIGTNVVYLDLSHNSFSGHLSKFLCNTSTNNGLQILNLEENHLSGELPDCFVKWQSLIALNLRNNELSGRIPNSIGFLTCLEFLNLYGNNFSGQIPSSLQNCTELIRIDFSHNILGGDIPKWIDTRFYQLAILILRSNNFGGEITPSICQLTSLQILDLSHNRLSGRIPTCLNNLTAITTKRFLTNLFYHSESASIATKGRELSYSTTLSLVTSIDLSNNILSGDIPREVTSLVELRILNLSRNLLTGSIPDNIGNMKQLESLDFSINSLSGEIPSSITTMSFLSSFNLSYNHLTGRIPESTQIRGLNESSFIGNNLCGPPLTISCRNDDKALDPLHAENLGREGNKREIDWFYVFLSLGYAVGLSAVLTTLYFKKKWRELCYALFHKLWDSVYVYFVIKWRRLTRVLD</sequence>
<evidence type="ECO:0000259" key="18">
    <source>
        <dbReference type="PROSITE" id="PS50090"/>
    </source>
</evidence>
<keyword evidence="8" id="KW-0677">Repeat</keyword>
<organism evidence="21 22">
    <name type="scientific">Striga asiatica</name>
    <name type="common">Asiatic witchweed</name>
    <name type="synonym">Buchnera asiatica</name>
    <dbReference type="NCBI Taxonomy" id="4170"/>
    <lineage>
        <taxon>Eukaryota</taxon>
        <taxon>Viridiplantae</taxon>
        <taxon>Streptophyta</taxon>
        <taxon>Embryophyta</taxon>
        <taxon>Tracheophyta</taxon>
        <taxon>Spermatophyta</taxon>
        <taxon>Magnoliopsida</taxon>
        <taxon>eudicotyledons</taxon>
        <taxon>Gunneridae</taxon>
        <taxon>Pentapetalae</taxon>
        <taxon>asterids</taxon>
        <taxon>lamiids</taxon>
        <taxon>Lamiales</taxon>
        <taxon>Orobanchaceae</taxon>
        <taxon>Buchnereae</taxon>
        <taxon>Striga</taxon>
    </lineage>
</organism>
<keyword evidence="15" id="KW-0539">Nucleus</keyword>
<evidence type="ECO:0000256" key="10">
    <source>
        <dbReference type="ARBA" id="ARBA00023015"/>
    </source>
</evidence>
<keyword evidence="10" id="KW-0805">Transcription regulation</keyword>
<dbReference type="GO" id="GO:0005634">
    <property type="term" value="C:nucleus"/>
    <property type="evidence" value="ECO:0007669"/>
    <property type="project" value="UniProtKB-SubCell"/>
</dbReference>
<dbReference type="NCBIfam" id="TIGR01557">
    <property type="entry name" value="myb_SHAQKYF"/>
    <property type="match status" value="1"/>
</dbReference>
<dbReference type="Pfam" id="PF00560">
    <property type="entry name" value="LRR_1"/>
    <property type="match status" value="5"/>
</dbReference>
<evidence type="ECO:0000313" key="21">
    <source>
        <dbReference type="EMBL" id="GER46343.1"/>
    </source>
</evidence>
<feature type="transmembrane region" description="Helical" evidence="17">
    <location>
        <begin position="1857"/>
        <end position="1879"/>
    </location>
</feature>
<dbReference type="Pfam" id="PF08263">
    <property type="entry name" value="LRRNT_2"/>
    <property type="match status" value="1"/>
</dbReference>
<dbReference type="InterPro" id="IPR013210">
    <property type="entry name" value="LRR_N_plant-typ"/>
</dbReference>
<dbReference type="InterPro" id="IPR001005">
    <property type="entry name" value="SANT/Myb"/>
</dbReference>
<keyword evidence="22" id="KW-1185">Reference proteome</keyword>
<dbReference type="GO" id="GO:0051707">
    <property type="term" value="P:response to other organism"/>
    <property type="evidence" value="ECO:0007669"/>
    <property type="project" value="UniProtKB-ARBA"/>
</dbReference>
<evidence type="ECO:0000256" key="4">
    <source>
        <dbReference type="ARBA" id="ARBA00022475"/>
    </source>
</evidence>
<dbReference type="PROSITE" id="PS51294">
    <property type="entry name" value="HTH_MYB"/>
    <property type="match status" value="1"/>
</dbReference>
<evidence type="ECO:0000256" key="5">
    <source>
        <dbReference type="ARBA" id="ARBA00022614"/>
    </source>
</evidence>
<evidence type="ECO:0000313" key="22">
    <source>
        <dbReference type="Proteomes" id="UP000325081"/>
    </source>
</evidence>
<dbReference type="SMART" id="SM00369">
    <property type="entry name" value="LRR_TYP"/>
    <property type="match status" value="9"/>
</dbReference>
<evidence type="ECO:0000256" key="6">
    <source>
        <dbReference type="ARBA" id="ARBA00022692"/>
    </source>
</evidence>
<comment type="similarity">
    <text evidence="3">Belongs to the RLP family.</text>
</comment>
<evidence type="ECO:0000256" key="12">
    <source>
        <dbReference type="ARBA" id="ARBA00023136"/>
    </source>
</evidence>
<evidence type="ECO:0000256" key="2">
    <source>
        <dbReference type="ARBA" id="ARBA00004251"/>
    </source>
</evidence>
<dbReference type="SUPFAM" id="SSF46689">
    <property type="entry name" value="Homeodomain-like"/>
    <property type="match status" value="1"/>
</dbReference>
<keyword evidence="4" id="KW-1003">Cell membrane</keyword>
<dbReference type="InterPro" id="IPR017884">
    <property type="entry name" value="SANT_dom"/>
</dbReference>
<evidence type="ECO:0000256" key="1">
    <source>
        <dbReference type="ARBA" id="ARBA00004123"/>
    </source>
</evidence>
<dbReference type="EMBL" id="BKCP01007515">
    <property type="protein sequence ID" value="GER46343.1"/>
    <property type="molecule type" value="Genomic_DNA"/>
</dbReference>
<dbReference type="GO" id="GO:0006952">
    <property type="term" value="P:defense response"/>
    <property type="evidence" value="ECO:0007669"/>
    <property type="project" value="UniProtKB-ARBA"/>
</dbReference>
<evidence type="ECO:0000256" key="16">
    <source>
        <dbReference type="SAM" id="MobiDB-lite"/>
    </source>
</evidence>
<comment type="subcellular location">
    <subcellularLocation>
        <location evidence="2">Cell membrane</location>
        <topology evidence="2">Single-pass type I membrane protein</topology>
    </subcellularLocation>
    <subcellularLocation>
        <location evidence="1">Nucleus</location>
    </subcellularLocation>
</comment>
<dbReference type="GO" id="GO:0003677">
    <property type="term" value="F:DNA binding"/>
    <property type="evidence" value="ECO:0007669"/>
    <property type="project" value="UniProtKB-KW"/>
</dbReference>
<keyword evidence="13" id="KW-0804">Transcription</keyword>
<gene>
    <name evidence="21" type="ORF">STAS_23374</name>
</gene>
<feature type="region of interest" description="Disordered" evidence="16">
    <location>
        <begin position="653"/>
        <end position="677"/>
    </location>
</feature>
<evidence type="ECO:0000256" key="17">
    <source>
        <dbReference type="SAM" id="Phobius"/>
    </source>
</evidence>
<dbReference type="FunFam" id="3.80.10.10:FF:000095">
    <property type="entry name" value="LRR receptor-like serine/threonine-protein kinase GSO1"/>
    <property type="match status" value="2"/>
</dbReference>
<evidence type="ECO:0000256" key="11">
    <source>
        <dbReference type="ARBA" id="ARBA00023125"/>
    </source>
</evidence>
<dbReference type="FunFam" id="3.80.10.10:FF:000383">
    <property type="entry name" value="Leucine-rich repeat receptor protein kinase EMS1"/>
    <property type="match status" value="1"/>
</dbReference>
<keyword evidence="14" id="KW-0325">Glycoprotein</keyword>
<feature type="domain" description="SANT" evidence="19">
    <location>
        <begin position="22"/>
        <end position="73"/>
    </location>
</feature>
<dbReference type="PROSITE" id="PS51450">
    <property type="entry name" value="LRR"/>
    <property type="match status" value="1"/>
</dbReference>
<dbReference type="FunFam" id="3.80.10.10:FF:000111">
    <property type="entry name" value="LRR receptor-like serine/threonine-protein kinase ERECTA"/>
    <property type="match status" value="1"/>
</dbReference>
<dbReference type="CDD" id="cd00167">
    <property type="entry name" value="SANT"/>
    <property type="match status" value="1"/>
</dbReference>
<dbReference type="InterPro" id="IPR017930">
    <property type="entry name" value="Myb_dom"/>
</dbReference>
<dbReference type="PROSITE" id="PS50090">
    <property type="entry name" value="MYB_LIKE"/>
    <property type="match status" value="1"/>
</dbReference>
<dbReference type="PRINTS" id="PR00019">
    <property type="entry name" value="LEURICHRPT"/>
</dbReference>
<dbReference type="InterPro" id="IPR003591">
    <property type="entry name" value="Leu-rich_rpt_typical-subtyp"/>
</dbReference>
<proteinExistence type="inferred from homology"/>
<name>A0A5A7QLR9_STRAF</name>
<keyword evidence="11" id="KW-0238">DNA-binding</keyword>
<dbReference type="InterPro" id="IPR001611">
    <property type="entry name" value="Leu-rich_rpt"/>
</dbReference>
<dbReference type="SUPFAM" id="SSF52058">
    <property type="entry name" value="L domain-like"/>
    <property type="match status" value="2"/>
</dbReference>
<dbReference type="Gene3D" id="3.80.10.10">
    <property type="entry name" value="Ribonuclease Inhibitor"/>
    <property type="match status" value="4"/>
</dbReference>
<dbReference type="PANTHER" id="PTHR48063">
    <property type="entry name" value="LRR RECEPTOR-LIKE KINASE"/>
    <property type="match status" value="1"/>
</dbReference>
<evidence type="ECO:0000256" key="9">
    <source>
        <dbReference type="ARBA" id="ARBA00022989"/>
    </source>
</evidence>
<keyword evidence="12 17" id="KW-0472">Membrane</keyword>
<keyword evidence="7" id="KW-0732">Signal</keyword>
<keyword evidence="9 17" id="KW-1133">Transmembrane helix</keyword>
<dbReference type="GO" id="GO:0005886">
    <property type="term" value="C:plasma membrane"/>
    <property type="evidence" value="ECO:0007669"/>
    <property type="project" value="UniProtKB-SubCell"/>
</dbReference>
<evidence type="ECO:0000256" key="13">
    <source>
        <dbReference type="ARBA" id="ARBA00023163"/>
    </source>
</evidence>
<evidence type="ECO:0000256" key="3">
    <source>
        <dbReference type="ARBA" id="ARBA00009592"/>
    </source>
</evidence>
<evidence type="ECO:0000256" key="7">
    <source>
        <dbReference type="ARBA" id="ARBA00022729"/>
    </source>
</evidence>
<accession>A0A5A7QLR9</accession>